<keyword evidence="3" id="KW-0413">Isomerase</keyword>
<feature type="domain" description="NAD(P)-binding" evidence="2">
    <location>
        <begin position="16"/>
        <end position="328"/>
    </location>
</feature>
<reference evidence="3 4" key="1">
    <citation type="submission" date="2020-07" db="EMBL/GenBank/DDBJ databases">
        <title>Sequencing the genomes of 1000 actinobacteria strains.</title>
        <authorList>
            <person name="Klenk H.-P."/>
        </authorList>
    </citation>
    <scope>NUCLEOTIDE SEQUENCE [LARGE SCALE GENOMIC DNA]</scope>
    <source>
        <strain evidence="3 4">DSM 44121</strain>
    </source>
</reference>
<dbReference type="InterPro" id="IPR036291">
    <property type="entry name" value="NAD(P)-bd_dom_sf"/>
</dbReference>
<name>A0A7W3JEY3_9MICO</name>
<comment type="caution">
    <text evidence="3">The sequence shown here is derived from an EMBL/GenBank/DDBJ whole genome shotgun (WGS) entry which is preliminary data.</text>
</comment>
<dbReference type="EMBL" id="JACGWV010000003">
    <property type="protein sequence ID" value="MBA8811570.1"/>
    <property type="molecule type" value="Genomic_DNA"/>
</dbReference>
<keyword evidence="4" id="KW-1185">Reference proteome</keyword>
<gene>
    <name evidence="3" type="ORF">FHX71_005577</name>
</gene>
<dbReference type="AlphaFoldDB" id="A0A7W3JEY3"/>
<dbReference type="InterPro" id="IPR016040">
    <property type="entry name" value="NAD(P)-bd_dom"/>
</dbReference>
<dbReference type="EC" id="5.1.3.2" evidence="3"/>
<protein>
    <submittedName>
        <fullName evidence="3">UDP-glucose 4-epimerase</fullName>
        <ecNumber evidence="3">5.1.3.2</ecNumber>
    </submittedName>
</protein>
<feature type="compositionally biased region" description="Low complexity" evidence="1">
    <location>
        <begin position="353"/>
        <end position="388"/>
    </location>
</feature>
<dbReference type="Gene3D" id="3.40.50.720">
    <property type="entry name" value="NAD(P)-binding Rossmann-like Domain"/>
    <property type="match status" value="1"/>
</dbReference>
<evidence type="ECO:0000256" key="1">
    <source>
        <dbReference type="SAM" id="MobiDB-lite"/>
    </source>
</evidence>
<feature type="region of interest" description="Disordered" evidence="1">
    <location>
        <begin position="344"/>
        <end position="388"/>
    </location>
</feature>
<dbReference type="RefSeq" id="WP_246403569.1">
    <property type="nucleotide sequence ID" value="NZ_BAAATF010000001.1"/>
</dbReference>
<dbReference type="Gene3D" id="3.90.25.10">
    <property type="entry name" value="UDP-galactose 4-epimerase, domain 1"/>
    <property type="match status" value="1"/>
</dbReference>
<accession>A0A7W3JEY3</accession>
<evidence type="ECO:0000313" key="3">
    <source>
        <dbReference type="EMBL" id="MBA8811570.1"/>
    </source>
</evidence>
<dbReference type="Proteomes" id="UP000540568">
    <property type="component" value="Unassembled WGS sequence"/>
</dbReference>
<sequence length="388" mass="41030">MSGLDRTSGLKGADVLVTGGAGFIGSHLVDELVRRGAASVTVVDNLVNGRRANLAHHLDDAAANGADGTGAHAGTVRLVADDIRSEAALALVDGADVVFHLACLGVRHSLHDPRENHEVNATATLELLERARAAGVGRFVHVSSSEVFGTAQYAPMDEKHPTWPETVYGGSKLAGEAYARAGFRTHGMPVVVVRPFNTFGPRSHFEGDSGEVLPRTIVRALCGLPGFVYGDGEQTRDFLHVTDTARALADIAEADAAVGRTVNVGSGAEVTINELVDTVARLAGRPDLEPVRLEARPGDVRRLLVDNTLVKELTGFEPRTSFEQGVADLVDWFRSRPESPEEMLSRIEDRNWVASSPDATDTADAVDTPDANDTADAADEPAPAGVVA</sequence>
<evidence type="ECO:0000259" key="2">
    <source>
        <dbReference type="Pfam" id="PF16363"/>
    </source>
</evidence>
<proteinExistence type="predicted"/>
<dbReference type="Pfam" id="PF16363">
    <property type="entry name" value="GDP_Man_Dehyd"/>
    <property type="match status" value="1"/>
</dbReference>
<dbReference type="SUPFAM" id="SSF51735">
    <property type="entry name" value="NAD(P)-binding Rossmann-fold domains"/>
    <property type="match status" value="1"/>
</dbReference>
<evidence type="ECO:0000313" key="4">
    <source>
        <dbReference type="Proteomes" id="UP000540568"/>
    </source>
</evidence>
<organism evidence="3 4">
    <name type="scientific">Promicromonospora sukumoe</name>
    <dbReference type="NCBI Taxonomy" id="88382"/>
    <lineage>
        <taxon>Bacteria</taxon>
        <taxon>Bacillati</taxon>
        <taxon>Actinomycetota</taxon>
        <taxon>Actinomycetes</taxon>
        <taxon>Micrococcales</taxon>
        <taxon>Promicromonosporaceae</taxon>
        <taxon>Promicromonospora</taxon>
    </lineage>
</organism>
<dbReference type="GO" id="GO:0003978">
    <property type="term" value="F:UDP-glucose 4-epimerase activity"/>
    <property type="evidence" value="ECO:0007669"/>
    <property type="project" value="UniProtKB-EC"/>
</dbReference>
<dbReference type="PANTHER" id="PTHR43000">
    <property type="entry name" value="DTDP-D-GLUCOSE 4,6-DEHYDRATASE-RELATED"/>
    <property type="match status" value="1"/>
</dbReference>